<organism evidence="1">
    <name type="scientific">Streptomyces sp. Y1</name>
    <dbReference type="NCBI Taxonomy" id="3238634"/>
    <lineage>
        <taxon>Bacteria</taxon>
        <taxon>Bacillati</taxon>
        <taxon>Actinomycetota</taxon>
        <taxon>Actinomycetes</taxon>
        <taxon>Kitasatosporales</taxon>
        <taxon>Streptomycetaceae</taxon>
        <taxon>Streptomyces</taxon>
    </lineage>
</organism>
<dbReference type="AlphaFoldDB" id="A0AB39TUV1"/>
<dbReference type="RefSeq" id="WP_369185154.1">
    <property type="nucleotide sequence ID" value="NZ_CP163445.1"/>
</dbReference>
<proteinExistence type="predicted"/>
<protein>
    <submittedName>
        <fullName evidence="1">Uncharacterized protein</fullName>
    </submittedName>
</protein>
<name>A0AB39TUV1_9ACTN</name>
<evidence type="ECO:0000313" key="1">
    <source>
        <dbReference type="EMBL" id="XDQ82924.1"/>
    </source>
</evidence>
<accession>A0AB39TUV1</accession>
<dbReference type="EMBL" id="CP163445">
    <property type="protein sequence ID" value="XDQ82924.1"/>
    <property type="molecule type" value="Genomic_DNA"/>
</dbReference>
<sequence length="146" mass="15438">MTRTIGTFPVQGTTRRDEHGLLLVLDRRLDGHDTFLSGILDLGQGAAAVRIFTLDDVTVLRPLETIEAPSPVWAGILHLPHGLRPRVVPADLADAAQAGSRDLDALDAAELRYALTFLGEATTAQIRMARIAAIVSALPPAGGDAA</sequence>
<gene>
    <name evidence="1" type="ORF">AB2U05_32715</name>
</gene>
<reference evidence="1" key="1">
    <citation type="submission" date="2024-07" db="EMBL/GenBank/DDBJ databases">
        <authorList>
            <person name="Yu S.T."/>
        </authorList>
    </citation>
    <scope>NUCLEOTIDE SEQUENCE</scope>
    <source>
        <strain evidence="1">Y1</strain>
    </source>
</reference>